<dbReference type="Gene3D" id="3.40.50.150">
    <property type="entry name" value="Vaccinia Virus protein VP39"/>
    <property type="match status" value="1"/>
</dbReference>
<protein>
    <submittedName>
        <fullName evidence="2">Methyltransferase domain-containing protein</fullName>
    </submittedName>
</protein>
<evidence type="ECO:0000259" key="1">
    <source>
        <dbReference type="Pfam" id="PF08241"/>
    </source>
</evidence>
<accession>A0A2T3KGM2</accession>
<evidence type="ECO:0000313" key="3">
    <source>
        <dbReference type="Proteomes" id="UP000241426"/>
    </source>
</evidence>
<dbReference type="EMBL" id="PYNF01000011">
    <property type="protein sequence ID" value="PSU98080.1"/>
    <property type="molecule type" value="Genomic_DNA"/>
</dbReference>
<evidence type="ECO:0000313" key="2">
    <source>
        <dbReference type="EMBL" id="PSU98080.1"/>
    </source>
</evidence>
<feature type="domain" description="Methyltransferase type 11" evidence="1">
    <location>
        <begin position="56"/>
        <end position="149"/>
    </location>
</feature>
<dbReference type="CDD" id="cd02440">
    <property type="entry name" value="AdoMet_MTases"/>
    <property type="match status" value="1"/>
</dbReference>
<organism evidence="2 3">
    <name type="scientific">Photobacterium kishitanii</name>
    <dbReference type="NCBI Taxonomy" id="318456"/>
    <lineage>
        <taxon>Bacteria</taxon>
        <taxon>Pseudomonadati</taxon>
        <taxon>Pseudomonadota</taxon>
        <taxon>Gammaproteobacteria</taxon>
        <taxon>Vibrionales</taxon>
        <taxon>Vibrionaceae</taxon>
        <taxon>Photobacterium</taxon>
    </lineage>
</organism>
<dbReference type="Proteomes" id="UP000241426">
    <property type="component" value="Unassembled WGS sequence"/>
</dbReference>
<dbReference type="SUPFAM" id="SSF53335">
    <property type="entry name" value="S-adenosyl-L-methionine-dependent methyltransferases"/>
    <property type="match status" value="1"/>
</dbReference>
<sequence>MSNKLAMPGEKHQTEKRPGHWLLAQIGKTVLRPGGLELTNKMLTQLSINTSDDVIEFAPGVGLTAQITLAKRPKTYTAVEQNEQAAKIVRSYLNGNNQTCHVNSAQDTALDSEIASVVYCEAMLTMQSSARKKQIIKEAYRLLKTNGRFGIHEMCITPNDIDSNKQHKIQKALTETIQHPAKPLTLNEWKLLIQECGFEIEYEAMAPMHLLEPSRLLQDEGLNGFLKIIKNLILKPDIRKRVLKMKSVFREHSHNLAAITLVVKKKEQACPYLITKN</sequence>
<keyword evidence="2" id="KW-0808">Transferase</keyword>
<dbReference type="InterPro" id="IPR029063">
    <property type="entry name" value="SAM-dependent_MTases_sf"/>
</dbReference>
<comment type="caution">
    <text evidence="2">The sequence shown here is derived from an EMBL/GenBank/DDBJ whole genome shotgun (WGS) entry which is preliminary data.</text>
</comment>
<gene>
    <name evidence="2" type="ORF">C9J27_13735</name>
</gene>
<keyword evidence="2" id="KW-0489">Methyltransferase</keyword>
<reference evidence="2 3" key="1">
    <citation type="submission" date="2018-01" db="EMBL/GenBank/DDBJ databases">
        <title>Whole genome sequencing of Histamine producing bacteria.</title>
        <authorList>
            <person name="Butler K."/>
        </authorList>
    </citation>
    <scope>NUCLEOTIDE SEQUENCE [LARGE SCALE GENOMIC DNA]</scope>
    <source>
        <strain evidence="2 3">FS-7.2</strain>
    </source>
</reference>
<dbReference type="GO" id="GO:0008757">
    <property type="term" value="F:S-adenosylmethionine-dependent methyltransferase activity"/>
    <property type="evidence" value="ECO:0007669"/>
    <property type="project" value="InterPro"/>
</dbReference>
<proteinExistence type="predicted"/>
<dbReference type="InterPro" id="IPR013216">
    <property type="entry name" value="Methyltransf_11"/>
</dbReference>
<dbReference type="AlphaFoldDB" id="A0A2T3KGM2"/>
<dbReference type="GO" id="GO:0032259">
    <property type="term" value="P:methylation"/>
    <property type="evidence" value="ECO:0007669"/>
    <property type="project" value="UniProtKB-KW"/>
</dbReference>
<name>A0A2T3KGM2_9GAMM</name>
<dbReference type="Pfam" id="PF08241">
    <property type="entry name" value="Methyltransf_11"/>
    <property type="match status" value="1"/>
</dbReference>
<dbReference type="RefSeq" id="WP_058119761.1">
    <property type="nucleotide sequence ID" value="NZ_LNTE01000005.1"/>
</dbReference>